<gene>
    <name evidence="3" type="ORF">QBC38DRAFT_148347</name>
</gene>
<reference evidence="3" key="2">
    <citation type="submission" date="2023-05" db="EMBL/GenBank/DDBJ databases">
        <authorList>
            <consortium name="Lawrence Berkeley National Laboratory"/>
            <person name="Steindorff A."/>
            <person name="Hensen N."/>
            <person name="Bonometti L."/>
            <person name="Westerberg I."/>
            <person name="Brannstrom I.O."/>
            <person name="Guillou S."/>
            <person name="Cros-Aarteil S."/>
            <person name="Calhoun S."/>
            <person name="Haridas S."/>
            <person name="Kuo A."/>
            <person name="Mondo S."/>
            <person name="Pangilinan J."/>
            <person name="Riley R."/>
            <person name="Labutti K."/>
            <person name="Andreopoulos B."/>
            <person name="Lipzen A."/>
            <person name="Chen C."/>
            <person name="Yanf M."/>
            <person name="Daum C."/>
            <person name="Ng V."/>
            <person name="Clum A."/>
            <person name="Ohm R."/>
            <person name="Martin F."/>
            <person name="Silar P."/>
            <person name="Natvig D."/>
            <person name="Lalanne C."/>
            <person name="Gautier V."/>
            <person name="Ament-Velasquez S.L."/>
            <person name="Kruys A."/>
            <person name="Hutchinson M.I."/>
            <person name="Powell A.J."/>
            <person name="Barry K."/>
            <person name="Miller A.N."/>
            <person name="Grigoriev I.V."/>
            <person name="Debuchy R."/>
            <person name="Gladieux P."/>
            <person name="Thoren M.H."/>
            <person name="Johannesson H."/>
        </authorList>
    </citation>
    <scope>NUCLEOTIDE SEQUENCE</scope>
    <source>
        <strain evidence="3">CBS 990.96</strain>
    </source>
</reference>
<keyword evidence="4" id="KW-1185">Reference proteome</keyword>
<name>A0AAN7H432_9PEZI</name>
<protein>
    <recommendedName>
        <fullName evidence="2">F-box domain-containing protein</fullName>
    </recommendedName>
</protein>
<feature type="region of interest" description="Disordered" evidence="1">
    <location>
        <begin position="1"/>
        <end position="59"/>
    </location>
</feature>
<dbReference type="SMART" id="SM00256">
    <property type="entry name" value="FBOX"/>
    <property type="match status" value="1"/>
</dbReference>
<evidence type="ECO:0000259" key="2">
    <source>
        <dbReference type="PROSITE" id="PS50181"/>
    </source>
</evidence>
<dbReference type="Gene3D" id="6.10.140.2040">
    <property type="match status" value="1"/>
</dbReference>
<evidence type="ECO:0000256" key="1">
    <source>
        <dbReference type="SAM" id="MobiDB-lite"/>
    </source>
</evidence>
<feature type="compositionally biased region" description="Polar residues" evidence="1">
    <location>
        <begin position="1"/>
        <end position="11"/>
    </location>
</feature>
<accession>A0AAN7H432</accession>
<dbReference type="CDD" id="cd09917">
    <property type="entry name" value="F-box_SF"/>
    <property type="match status" value="1"/>
</dbReference>
<dbReference type="Gene3D" id="1.20.1280.50">
    <property type="match status" value="1"/>
</dbReference>
<dbReference type="AlphaFoldDB" id="A0AAN7H432"/>
<dbReference type="InterPro" id="IPR036047">
    <property type="entry name" value="F-box-like_dom_sf"/>
</dbReference>
<proteinExistence type="predicted"/>
<sequence length="320" mass="35607">MASLLPTQAGQSAGGTHLDPESDVQLASKTSHLTLSGSGSEEEEPRAEGDDLGSCTIELPDKTNSAANIEVGVEWQENGRLSLSTLPCPQAVDAPWSMQLHTDEAHRTSSDADGLVPGRRRQKIQFCELPTEILLHILSFLDVCDLLSTSRTSHQLRVLSLAPHLHLLRLRHARSILPPLLSSPSRPSLPELISRHIFLTHTSFISRRLSRNLVSIRLSRHLAARPSPQVLVERCVLPAECVPGKSGTVAPGIVARKRAVERERVKDGLRRFVGSVWTMGVREREEGVRKWEERVGVGRVWRLKRFWERMGSESQTHGER</sequence>
<comment type="caution">
    <text evidence="3">The sequence shown here is derived from an EMBL/GenBank/DDBJ whole genome shotgun (WGS) entry which is preliminary data.</text>
</comment>
<evidence type="ECO:0000313" key="3">
    <source>
        <dbReference type="EMBL" id="KAK4228665.1"/>
    </source>
</evidence>
<dbReference type="SUPFAM" id="SSF81383">
    <property type="entry name" value="F-box domain"/>
    <property type="match status" value="1"/>
</dbReference>
<dbReference type="EMBL" id="MU865316">
    <property type="protein sequence ID" value="KAK4228665.1"/>
    <property type="molecule type" value="Genomic_DNA"/>
</dbReference>
<dbReference type="InterPro" id="IPR001810">
    <property type="entry name" value="F-box_dom"/>
</dbReference>
<feature type="domain" description="F-box" evidence="2">
    <location>
        <begin position="123"/>
        <end position="170"/>
    </location>
</feature>
<dbReference type="PROSITE" id="PS50181">
    <property type="entry name" value="FBOX"/>
    <property type="match status" value="1"/>
</dbReference>
<organism evidence="3 4">
    <name type="scientific">Podospora fimiseda</name>
    <dbReference type="NCBI Taxonomy" id="252190"/>
    <lineage>
        <taxon>Eukaryota</taxon>
        <taxon>Fungi</taxon>
        <taxon>Dikarya</taxon>
        <taxon>Ascomycota</taxon>
        <taxon>Pezizomycotina</taxon>
        <taxon>Sordariomycetes</taxon>
        <taxon>Sordariomycetidae</taxon>
        <taxon>Sordariales</taxon>
        <taxon>Podosporaceae</taxon>
        <taxon>Podospora</taxon>
    </lineage>
</organism>
<feature type="compositionally biased region" description="Polar residues" evidence="1">
    <location>
        <begin position="25"/>
        <end position="35"/>
    </location>
</feature>
<reference evidence="3" key="1">
    <citation type="journal article" date="2023" name="Mol. Phylogenet. Evol.">
        <title>Genome-scale phylogeny and comparative genomics of the fungal order Sordariales.</title>
        <authorList>
            <person name="Hensen N."/>
            <person name="Bonometti L."/>
            <person name="Westerberg I."/>
            <person name="Brannstrom I.O."/>
            <person name="Guillou S."/>
            <person name="Cros-Aarteil S."/>
            <person name="Calhoun S."/>
            <person name="Haridas S."/>
            <person name="Kuo A."/>
            <person name="Mondo S."/>
            <person name="Pangilinan J."/>
            <person name="Riley R."/>
            <person name="LaButti K."/>
            <person name="Andreopoulos B."/>
            <person name="Lipzen A."/>
            <person name="Chen C."/>
            <person name="Yan M."/>
            <person name="Daum C."/>
            <person name="Ng V."/>
            <person name="Clum A."/>
            <person name="Steindorff A."/>
            <person name="Ohm R.A."/>
            <person name="Martin F."/>
            <person name="Silar P."/>
            <person name="Natvig D.O."/>
            <person name="Lalanne C."/>
            <person name="Gautier V."/>
            <person name="Ament-Velasquez S.L."/>
            <person name="Kruys A."/>
            <person name="Hutchinson M.I."/>
            <person name="Powell A.J."/>
            <person name="Barry K."/>
            <person name="Miller A.N."/>
            <person name="Grigoriev I.V."/>
            <person name="Debuchy R."/>
            <person name="Gladieux P."/>
            <person name="Hiltunen Thoren M."/>
            <person name="Johannesson H."/>
        </authorList>
    </citation>
    <scope>NUCLEOTIDE SEQUENCE</scope>
    <source>
        <strain evidence="3">CBS 990.96</strain>
    </source>
</reference>
<evidence type="ECO:0000313" key="4">
    <source>
        <dbReference type="Proteomes" id="UP001301958"/>
    </source>
</evidence>
<dbReference type="Pfam" id="PF12937">
    <property type="entry name" value="F-box-like"/>
    <property type="match status" value="1"/>
</dbReference>
<dbReference type="Proteomes" id="UP001301958">
    <property type="component" value="Unassembled WGS sequence"/>
</dbReference>